<sequence length="108" mass="12666">MPHLLRRITSSFTRNSETNLLETPIFDTPLTDQTIEELETLQRDILIKYNKTIDQKETANQNYRPAAAKLAHHQGRSLCLKLNRVKQELYRRLPLTAKVVKKVKSFYL</sequence>
<gene>
    <name evidence="1" type="ORF">CVT25_007795</name>
</gene>
<dbReference type="AlphaFoldDB" id="A0A409XVL8"/>
<evidence type="ECO:0000313" key="2">
    <source>
        <dbReference type="Proteomes" id="UP000283269"/>
    </source>
</evidence>
<proteinExistence type="predicted"/>
<keyword evidence="2" id="KW-1185">Reference proteome</keyword>
<evidence type="ECO:0000313" key="1">
    <source>
        <dbReference type="EMBL" id="PPQ94767.1"/>
    </source>
</evidence>
<accession>A0A409XVL8</accession>
<protein>
    <submittedName>
        <fullName evidence="1">Uncharacterized protein</fullName>
    </submittedName>
</protein>
<reference evidence="1 2" key="1">
    <citation type="journal article" date="2018" name="Evol. Lett.">
        <title>Horizontal gene cluster transfer increased hallucinogenic mushroom diversity.</title>
        <authorList>
            <person name="Reynolds H.T."/>
            <person name="Vijayakumar V."/>
            <person name="Gluck-Thaler E."/>
            <person name="Korotkin H.B."/>
            <person name="Matheny P.B."/>
            <person name="Slot J.C."/>
        </authorList>
    </citation>
    <scope>NUCLEOTIDE SEQUENCE [LARGE SCALE GENOMIC DNA]</scope>
    <source>
        <strain evidence="1 2">2631</strain>
    </source>
</reference>
<dbReference type="Proteomes" id="UP000283269">
    <property type="component" value="Unassembled WGS sequence"/>
</dbReference>
<comment type="caution">
    <text evidence="1">The sequence shown here is derived from an EMBL/GenBank/DDBJ whole genome shotgun (WGS) entry which is preliminary data.</text>
</comment>
<dbReference type="InParanoid" id="A0A409XVL8"/>
<dbReference type="EMBL" id="NHYD01000251">
    <property type="protein sequence ID" value="PPQ94767.1"/>
    <property type="molecule type" value="Genomic_DNA"/>
</dbReference>
<name>A0A409XVL8_PSICY</name>
<organism evidence="1 2">
    <name type="scientific">Psilocybe cyanescens</name>
    <dbReference type="NCBI Taxonomy" id="93625"/>
    <lineage>
        <taxon>Eukaryota</taxon>
        <taxon>Fungi</taxon>
        <taxon>Dikarya</taxon>
        <taxon>Basidiomycota</taxon>
        <taxon>Agaricomycotina</taxon>
        <taxon>Agaricomycetes</taxon>
        <taxon>Agaricomycetidae</taxon>
        <taxon>Agaricales</taxon>
        <taxon>Agaricineae</taxon>
        <taxon>Strophariaceae</taxon>
        <taxon>Psilocybe</taxon>
    </lineage>
</organism>